<keyword evidence="6" id="KW-1185">Reference proteome</keyword>
<evidence type="ECO:0008006" key="7">
    <source>
        <dbReference type="Google" id="ProtNLM"/>
    </source>
</evidence>
<organism evidence="5 6">
    <name type="scientific">Bordetella genomosp. 10</name>
    <dbReference type="NCBI Taxonomy" id="1416804"/>
    <lineage>
        <taxon>Bacteria</taxon>
        <taxon>Pseudomonadati</taxon>
        <taxon>Pseudomonadota</taxon>
        <taxon>Betaproteobacteria</taxon>
        <taxon>Burkholderiales</taxon>
        <taxon>Alcaligenaceae</taxon>
        <taxon>Bordetella</taxon>
    </lineage>
</organism>
<dbReference type="GO" id="GO:0016989">
    <property type="term" value="F:sigma factor antagonist activity"/>
    <property type="evidence" value="ECO:0007669"/>
    <property type="project" value="TreeGrafter"/>
</dbReference>
<dbReference type="EMBL" id="NEVM01000005">
    <property type="protein sequence ID" value="OZI31069.1"/>
    <property type="molecule type" value="Genomic_DNA"/>
</dbReference>
<feature type="transmembrane region" description="Helical" evidence="2">
    <location>
        <begin position="115"/>
        <end position="140"/>
    </location>
</feature>
<dbReference type="RefSeq" id="WP_094855483.1">
    <property type="nucleotide sequence ID" value="NZ_NEVM01000005.1"/>
</dbReference>
<evidence type="ECO:0000256" key="1">
    <source>
        <dbReference type="SAM" id="MobiDB-lite"/>
    </source>
</evidence>
<comment type="caution">
    <text evidence="5">The sequence shown here is derived from an EMBL/GenBank/DDBJ whole genome shotgun (WGS) entry which is preliminary data.</text>
</comment>
<keyword evidence="2" id="KW-0812">Transmembrane</keyword>
<dbReference type="InterPro" id="IPR006860">
    <property type="entry name" value="FecR"/>
</dbReference>
<dbReference type="PANTHER" id="PTHR30273:SF2">
    <property type="entry name" value="PROTEIN FECR"/>
    <property type="match status" value="1"/>
</dbReference>
<evidence type="ECO:0000313" key="5">
    <source>
        <dbReference type="EMBL" id="OZI31069.1"/>
    </source>
</evidence>
<evidence type="ECO:0000259" key="3">
    <source>
        <dbReference type="Pfam" id="PF04773"/>
    </source>
</evidence>
<keyword evidence="2" id="KW-0472">Membrane</keyword>
<name>A0A261S159_9BORD</name>
<dbReference type="Pfam" id="PF16220">
    <property type="entry name" value="DUF4880"/>
    <property type="match status" value="1"/>
</dbReference>
<dbReference type="Proteomes" id="UP000216020">
    <property type="component" value="Unassembled WGS sequence"/>
</dbReference>
<feature type="domain" description="FecR N-terminal" evidence="4">
    <location>
        <begin position="16"/>
        <end position="57"/>
    </location>
</feature>
<dbReference type="PANTHER" id="PTHR30273">
    <property type="entry name" value="PERIPLASMIC SIGNAL SENSOR AND SIGMA FACTOR ACTIVATOR FECR-RELATED"/>
    <property type="match status" value="1"/>
</dbReference>
<dbReference type="AlphaFoldDB" id="A0A261S159"/>
<feature type="domain" description="FecR protein" evidence="3">
    <location>
        <begin position="151"/>
        <end position="246"/>
    </location>
</feature>
<keyword evidence="2" id="KW-1133">Transmembrane helix</keyword>
<dbReference type="InterPro" id="IPR012373">
    <property type="entry name" value="Ferrdict_sens_TM"/>
</dbReference>
<dbReference type="OrthoDB" id="1100567at2"/>
<dbReference type="InterPro" id="IPR032623">
    <property type="entry name" value="FecR_N"/>
</dbReference>
<protein>
    <recommendedName>
        <fullName evidence="7">Iron dicitrate transport regulator FecR</fullName>
    </recommendedName>
</protein>
<dbReference type="Gene3D" id="2.60.120.1440">
    <property type="match status" value="1"/>
</dbReference>
<dbReference type="Pfam" id="PF04773">
    <property type="entry name" value="FecR"/>
    <property type="match status" value="1"/>
</dbReference>
<feature type="region of interest" description="Disordered" evidence="1">
    <location>
        <begin position="86"/>
        <end position="107"/>
    </location>
</feature>
<evidence type="ECO:0000259" key="4">
    <source>
        <dbReference type="Pfam" id="PF16220"/>
    </source>
</evidence>
<dbReference type="PIRSF" id="PIRSF018266">
    <property type="entry name" value="FecR"/>
    <property type="match status" value="1"/>
</dbReference>
<sequence length="373" mass="40655">MSTHPILPADDSRAREEALDWFVRRRNENFGAEGERAFQTWLLADPAHRQAFDHWQREWQAFDDIAPDMRSLLQRNLAHDQALDADTGAGQADPQAVAPDRQRPVQQPMPLRRRILASGLAVAGVATVTGGSGLLVWNYWQARPLYSQSFHTRRGQQSEVSLSDGTRLRLDTDTRLEVAYYRQRREVELLDGQAVFAVQSDAGRPFHVLAGPMRITVVGTRFSVRHTPQIPGGGGVHVAVEKGAVRVERIDAPTGASPVGGGGQAIILSAGQQVSSDEAGVLSAVSVVDAGGIAPWRDHRVRFDNQRLDYALAELARYGDPQLLIRDPAVAALPITGVFDPLDMATFRRVLPASLPVQLKVAGGGAVEVVLAR</sequence>
<reference evidence="6" key="1">
    <citation type="submission" date="2017-05" db="EMBL/GenBank/DDBJ databases">
        <title>Complete and WGS of Bordetella genogroups.</title>
        <authorList>
            <person name="Spilker T."/>
            <person name="Lipuma J."/>
        </authorList>
    </citation>
    <scope>NUCLEOTIDE SEQUENCE [LARGE SCALE GENOMIC DNA]</scope>
    <source>
        <strain evidence="6">AU16122</strain>
    </source>
</reference>
<accession>A0A261S159</accession>
<proteinExistence type="predicted"/>
<evidence type="ECO:0000256" key="2">
    <source>
        <dbReference type="SAM" id="Phobius"/>
    </source>
</evidence>
<gene>
    <name evidence="5" type="ORF">CAL29_24330</name>
</gene>
<evidence type="ECO:0000313" key="6">
    <source>
        <dbReference type="Proteomes" id="UP000216020"/>
    </source>
</evidence>